<feature type="compositionally biased region" description="Low complexity" evidence="1">
    <location>
        <begin position="240"/>
        <end position="249"/>
    </location>
</feature>
<dbReference type="InterPro" id="IPR036865">
    <property type="entry name" value="CRAL-TRIO_dom_sf"/>
</dbReference>
<dbReference type="OrthoDB" id="515434at2759"/>
<evidence type="ECO:0000256" key="1">
    <source>
        <dbReference type="SAM" id="MobiDB-lite"/>
    </source>
</evidence>
<dbReference type="PROSITE" id="PS50191">
    <property type="entry name" value="CRAL_TRIO"/>
    <property type="match status" value="1"/>
</dbReference>
<dbReference type="RefSeq" id="XP_005851955.1">
    <property type="nucleotide sequence ID" value="XM_005851893.1"/>
</dbReference>
<feature type="region of interest" description="Disordered" evidence="1">
    <location>
        <begin position="201"/>
        <end position="281"/>
    </location>
</feature>
<evidence type="ECO:0000259" key="2">
    <source>
        <dbReference type="PROSITE" id="PS50191"/>
    </source>
</evidence>
<evidence type="ECO:0000313" key="3">
    <source>
        <dbReference type="EMBL" id="EFN59853.1"/>
    </source>
</evidence>
<feature type="compositionally biased region" description="Low complexity" evidence="1">
    <location>
        <begin position="135"/>
        <end position="160"/>
    </location>
</feature>
<dbReference type="Gene3D" id="3.40.525.10">
    <property type="entry name" value="CRAL-TRIO lipid binding domain"/>
    <property type="match status" value="1"/>
</dbReference>
<feature type="compositionally biased region" description="Gly residues" evidence="1">
    <location>
        <begin position="476"/>
        <end position="485"/>
    </location>
</feature>
<feature type="compositionally biased region" description="Gly residues" evidence="1">
    <location>
        <begin position="396"/>
        <end position="421"/>
    </location>
</feature>
<proteinExistence type="predicted"/>
<feature type="region of interest" description="Disordered" evidence="1">
    <location>
        <begin position="394"/>
        <end position="488"/>
    </location>
</feature>
<dbReference type="Pfam" id="PF00650">
    <property type="entry name" value="CRAL_TRIO"/>
    <property type="match status" value="1"/>
</dbReference>
<feature type="compositionally biased region" description="Low complexity" evidence="1">
    <location>
        <begin position="431"/>
        <end position="475"/>
    </location>
</feature>
<feature type="region of interest" description="Disordered" evidence="1">
    <location>
        <begin position="135"/>
        <end position="165"/>
    </location>
</feature>
<feature type="region of interest" description="Disordered" evidence="1">
    <location>
        <begin position="29"/>
        <end position="56"/>
    </location>
</feature>
<dbReference type="KEGG" id="cvr:CHLNCDRAFT_49708"/>
<dbReference type="GeneID" id="17359226"/>
<keyword evidence="4" id="KW-1185">Reference proteome</keyword>
<evidence type="ECO:0000313" key="4">
    <source>
        <dbReference type="Proteomes" id="UP000008141"/>
    </source>
</evidence>
<accession>E1Z3H6</accession>
<dbReference type="PANTHER" id="PTHR47041">
    <property type="entry name" value="SEC14 CYTOSOLIC FACTOR FAMILY PROTEIN / PHOSPHOGLYCERIDE TRANSFER FAMILY PROTEIN"/>
    <property type="match status" value="1"/>
</dbReference>
<feature type="domain" description="CRAL-TRIO" evidence="2">
    <location>
        <begin position="333"/>
        <end position="582"/>
    </location>
</feature>
<feature type="compositionally biased region" description="Pro residues" evidence="1">
    <location>
        <begin position="271"/>
        <end position="281"/>
    </location>
</feature>
<gene>
    <name evidence="3" type="ORF">CHLNCDRAFT_49708</name>
</gene>
<protein>
    <recommendedName>
        <fullName evidence="2">CRAL-TRIO domain-containing protein</fullName>
    </recommendedName>
</protein>
<feature type="compositionally biased region" description="Low complexity" evidence="1">
    <location>
        <begin position="582"/>
        <end position="606"/>
    </location>
</feature>
<dbReference type="CDD" id="cd00170">
    <property type="entry name" value="SEC14"/>
    <property type="match status" value="1"/>
</dbReference>
<dbReference type="PANTHER" id="PTHR47041:SF5">
    <property type="entry name" value="SEC14 CYTOSOLIC FACTOR FAMILY PROTEIN"/>
    <property type="match status" value="1"/>
</dbReference>
<sequence>MRQGRLRGRLAAALALGTAAAVPTVVAFSEDPRSSPSYPWAAGSGGSGGSGAAAPASWSLSRVVEDFLEKVQQPGVDREDLEDDWGAGEGRQQEALAAAEEAAAAAAAAQAAAPGAAPAGRTPPDAAGAAMWEQAGAAGPAAGQAEVGAPAQQQQQQAGRQRMKFRRVHDVSPALLAAQHAGEMRHMRQLAAAELARLDAASGSAADQQQQQQQQRPRAKRRWGGTAAAAEPPPPPGLPPAAAAAAVAGTPGGGAAAGSGSGPAGGAAAQAPPPQQQLPPLLPRFTDAELMRFAIMHGLLRAGTAAERRQALREGAAAAARTAAWLRGHPFCSEEELQRFGHLVQWRGCDGEGRPILHISIGRAVMQCPGAAALAFANAVITQMERGVRERLWDGSGAGQAGSGGSGGKGGGSCSEGGGTGNNPAPADACPPGSSQDDGSGSSPPAASPSSGSGSSDSSSSGSGSGSSGSSTSTSGSGGPGGRGGAAPRPEQVIVVMDCSGASTLSAARMTRVFQAVAATLNHHYPGRLHELVLLDMPVVLGWMVSGIKQLVHPDTRHKFRVVPHGQPRPGLLAAADGTGGPRQEQAPQAEQRGRAAAGSAAAAAGASGGVACTGER</sequence>
<dbReference type="Proteomes" id="UP000008141">
    <property type="component" value="Unassembled WGS sequence"/>
</dbReference>
<dbReference type="SUPFAM" id="SSF52087">
    <property type="entry name" value="CRAL/TRIO domain"/>
    <property type="match status" value="1"/>
</dbReference>
<organism evidence="4">
    <name type="scientific">Chlorella variabilis</name>
    <name type="common">Green alga</name>
    <dbReference type="NCBI Taxonomy" id="554065"/>
    <lineage>
        <taxon>Eukaryota</taxon>
        <taxon>Viridiplantae</taxon>
        <taxon>Chlorophyta</taxon>
        <taxon>core chlorophytes</taxon>
        <taxon>Trebouxiophyceae</taxon>
        <taxon>Chlorellales</taxon>
        <taxon>Chlorellaceae</taxon>
        <taxon>Chlorella clade</taxon>
        <taxon>Chlorella</taxon>
    </lineage>
</organism>
<dbReference type="InterPro" id="IPR001251">
    <property type="entry name" value="CRAL-TRIO_dom"/>
</dbReference>
<reference evidence="3 4" key="1">
    <citation type="journal article" date="2010" name="Plant Cell">
        <title>The Chlorella variabilis NC64A genome reveals adaptation to photosymbiosis, coevolution with viruses, and cryptic sex.</title>
        <authorList>
            <person name="Blanc G."/>
            <person name="Duncan G."/>
            <person name="Agarkova I."/>
            <person name="Borodovsky M."/>
            <person name="Gurnon J."/>
            <person name="Kuo A."/>
            <person name="Lindquist E."/>
            <person name="Lucas S."/>
            <person name="Pangilinan J."/>
            <person name="Polle J."/>
            <person name="Salamov A."/>
            <person name="Terry A."/>
            <person name="Yamada T."/>
            <person name="Dunigan D.D."/>
            <person name="Grigoriev I.V."/>
            <person name="Claverie J.M."/>
            <person name="Van Etten J.L."/>
        </authorList>
    </citation>
    <scope>NUCLEOTIDE SEQUENCE [LARGE SCALE GENOMIC DNA]</scope>
    <source>
        <strain evidence="3 4">NC64A</strain>
    </source>
</reference>
<dbReference type="AlphaFoldDB" id="E1Z3H6"/>
<name>E1Z3H6_CHLVA</name>
<feature type="compositionally biased region" description="Gly residues" evidence="1">
    <location>
        <begin position="250"/>
        <end position="265"/>
    </location>
</feature>
<dbReference type="InParanoid" id="E1Z3H6"/>
<feature type="region of interest" description="Disordered" evidence="1">
    <location>
        <begin position="563"/>
        <end position="617"/>
    </location>
</feature>
<dbReference type="EMBL" id="GL433835">
    <property type="protein sequence ID" value="EFN59853.1"/>
    <property type="molecule type" value="Genomic_DNA"/>
</dbReference>
<dbReference type="eggNOG" id="ENOG502T26E">
    <property type="taxonomic scope" value="Eukaryota"/>
</dbReference>